<keyword evidence="3 6" id="KW-0010">Activator</keyword>
<dbReference type="Proteomes" id="UP001519460">
    <property type="component" value="Unassembled WGS sequence"/>
</dbReference>
<evidence type="ECO:0000256" key="6">
    <source>
        <dbReference type="RuleBase" id="RU366036"/>
    </source>
</evidence>
<evidence type="ECO:0000256" key="7">
    <source>
        <dbReference type="SAM" id="Coils"/>
    </source>
</evidence>
<comment type="caution">
    <text evidence="9">The sequence shown here is derived from an EMBL/GenBank/DDBJ whole genome shotgun (WGS) entry which is preliminary data.</text>
</comment>
<gene>
    <name evidence="9" type="ORF">BaRGS_00020935</name>
    <name evidence="8" type="ORF">BaRGS_00026341</name>
</gene>
<dbReference type="PANTHER" id="PTHR13381:SF0">
    <property type="entry name" value="MEDIATOR OF RNA POLYMERASE II TRANSCRIPTION SUBUNIT 21"/>
    <property type="match status" value="1"/>
</dbReference>
<reference evidence="9" key="1">
    <citation type="submission" date="2020-09" db="EMBL/GenBank/DDBJ databases">
        <authorList>
            <person name="Won Y."/>
        </authorList>
    </citation>
    <scope>NUCLEOTIDE SEQUENCE</scope>
    <source>
        <strain evidence="9">Wonlab-2016</strain>
        <tissue evidence="9">Foot muscle</tissue>
    </source>
</reference>
<dbReference type="InterPro" id="IPR037212">
    <property type="entry name" value="Med7/Med21-like"/>
</dbReference>
<accession>A0ABD0KL04</accession>
<reference evidence="9" key="3">
    <citation type="submission" date="2023-01" db="EMBL/GenBank/DDBJ databases">
        <authorList>
            <person name="Patra A."/>
        </authorList>
    </citation>
    <scope>NUCLEOTIDE SEQUENCE</scope>
    <source>
        <strain evidence="9">Wonlab-2016</strain>
        <tissue evidence="9">Foot muscle</tissue>
    </source>
</reference>
<keyword evidence="7" id="KW-0175">Coiled coil</keyword>
<comment type="subcellular location">
    <subcellularLocation>
        <location evidence="1 6">Nucleus</location>
    </subcellularLocation>
</comment>
<protein>
    <recommendedName>
        <fullName evidence="6">Mediator of RNA polymerase II transcription subunit 21</fullName>
    </recommendedName>
</protein>
<comment type="function">
    <text evidence="6">Component of the Mediator complex, a coactivator involved in the regulated transcription of nearly all RNA polymerase II-dependent genes. Mediator functions as a bridge to convey information from gene-specific regulatory proteins to the basal RNA polymerase II transcription machinery. Mediator is recruited to promoters by direct interactions with regulatory proteins and serves as a scaffold for the assembly of a functional preinitiation complex with RNA polymerase II and the general transcription factors.</text>
</comment>
<name>A0ABD0KL04_9CAEN</name>
<sequence length="142" mass="15440">MADRLTQLQDAVNQQAENFCNSVGILQQYATPSPFPGFEKPVGKTAIPEPSEDYAALFAKLIARTAKDIDVLIDSLPNEESSLELQLASLQKLEADNQESAAKLNEVVHKGGELLQQIQNALQEIAQAQLQSQELESSMASS</sequence>
<reference evidence="9 10" key="2">
    <citation type="journal article" date="2023" name="Sci. Data">
        <title>Genome assembly of the Korean intertidal mud-creeper Batillaria attramentaria.</title>
        <authorList>
            <person name="Patra A.K."/>
            <person name="Ho P.T."/>
            <person name="Jun S."/>
            <person name="Lee S.J."/>
            <person name="Kim Y."/>
            <person name="Won Y.J."/>
        </authorList>
    </citation>
    <scope>NUCLEOTIDE SEQUENCE [LARGE SCALE GENOMIC DNA]</scope>
    <source>
        <strain evidence="9">Wonlab-2016</strain>
    </source>
</reference>
<evidence type="ECO:0000256" key="4">
    <source>
        <dbReference type="ARBA" id="ARBA00023163"/>
    </source>
</evidence>
<evidence type="ECO:0000313" key="8">
    <source>
        <dbReference type="EMBL" id="KAK7482419.1"/>
    </source>
</evidence>
<dbReference type="EMBL" id="JACVVK020000245">
    <property type="protein sequence ID" value="KAK7482419.1"/>
    <property type="molecule type" value="Genomic_DNA"/>
</dbReference>
<dbReference type="AlphaFoldDB" id="A0ABD0KL04"/>
<organism evidence="9 10">
    <name type="scientific">Batillaria attramentaria</name>
    <dbReference type="NCBI Taxonomy" id="370345"/>
    <lineage>
        <taxon>Eukaryota</taxon>
        <taxon>Metazoa</taxon>
        <taxon>Spiralia</taxon>
        <taxon>Lophotrochozoa</taxon>
        <taxon>Mollusca</taxon>
        <taxon>Gastropoda</taxon>
        <taxon>Caenogastropoda</taxon>
        <taxon>Sorbeoconcha</taxon>
        <taxon>Cerithioidea</taxon>
        <taxon>Batillariidae</taxon>
        <taxon>Batillaria</taxon>
    </lineage>
</organism>
<dbReference type="Gene3D" id="6.10.280.10">
    <property type="entry name" value="Mediator complex, subunit Med21"/>
    <property type="match status" value="1"/>
</dbReference>
<comment type="subunit">
    <text evidence="6">Component of the Mediator complex.</text>
</comment>
<keyword evidence="2 6" id="KW-0805">Transcription regulation</keyword>
<evidence type="ECO:0000256" key="2">
    <source>
        <dbReference type="ARBA" id="ARBA00023015"/>
    </source>
</evidence>
<dbReference type="Pfam" id="PF11221">
    <property type="entry name" value="Med21"/>
    <property type="match status" value="1"/>
</dbReference>
<keyword evidence="4 6" id="KW-0804">Transcription</keyword>
<comment type="similarity">
    <text evidence="6">Belongs to the Mediator complex subunit 21 family.</text>
</comment>
<evidence type="ECO:0000256" key="5">
    <source>
        <dbReference type="ARBA" id="ARBA00023242"/>
    </source>
</evidence>
<dbReference type="InterPro" id="IPR021384">
    <property type="entry name" value="Mediator_Med21"/>
</dbReference>
<evidence type="ECO:0000313" key="10">
    <source>
        <dbReference type="Proteomes" id="UP001519460"/>
    </source>
</evidence>
<keyword evidence="5 6" id="KW-0539">Nucleus</keyword>
<keyword evidence="10" id="KW-1185">Reference proteome</keyword>
<proteinExistence type="inferred from homology"/>
<evidence type="ECO:0000313" key="9">
    <source>
        <dbReference type="EMBL" id="KAK7487794.1"/>
    </source>
</evidence>
<dbReference type="PANTHER" id="PTHR13381">
    <property type="entry name" value="RNA POLYMERASE II HOLOENZYME COMPONENT SRB7"/>
    <property type="match status" value="1"/>
</dbReference>
<dbReference type="GO" id="GO:0016592">
    <property type="term" value="C:mediator complex"/>
    <property type="evidence" value="ECO:0007669"/>
    <property type="project" value="UniProtKB-UniRule"/>
</dbReference>
<evidence type="ECO:0000256" key="3">
    <source>
        <dbReference type="ARBA" id="ARBA00023159"/>
    </source>
</evidence>
<evidence type="ECO:0000256" key="1">
    <source>
        <dbReference type="ARBA" id="ARBA00004123"/>
    </source>
</evidence>
<dbReference type="SUPFAM" id="SSF140718">
    <property type="entry name" value="Mediator hinge subcomplex-like"/>
    <property type="match status" value="1"/>
</dbReference>
<dbReference type="EMBL" id="JACVVK020000159">
    <property type="protein sequence ID" value="KAK7487794.1"/>
    <property type="molecule type" value="Genomic_DNA"/>
</dbReference>
<feature type="coiled-coil region" evidence="7">
    <location>
        <begin position="90"/>
        <end position="138"/>
    </location>
</feature>